<dbReference type="Proteomes" id="UP001228049">
    <property type="component" value="Unassembled WGS sequence"/>
</dbReference>
<dbReference type="Gene3D" id="6.10.250.380">
    <property type="match status" value="1"/>
</dbReference>
<dbReference type="CDD" id="cd17301">
    <property type="entry name" value="PIPKc_PIP5KI"/>
    <property type="match status" value="1"/>
</dbReference>
<dbReference type="AlphaFoldDB" id="A0AAD9F051"/>
<protein>
    <recommendedName>
        <fullName evidence="1">26S proteasome non-ATPase regulatory subunit 4</fullName>
    </recommendedName>
    <alternativeName>
        <fullName evidence="3">26S proteasome regulatory subunit RPN10</fullName>
    </alternativeName>
</protein>
<feature type="region of interest" description="Disordered" evidence="5">
    <location>
        <begin position="424"/>
        <end position="489"/>
    </location>
</feature>
<evidence type="ECO:0000259" key="7">
    <source>
        <dbReference type="PROSITE" id="PS51455"/>
    </source>
</evidence>
<evidence type="ECO:0000256" key="2">
    <source>
        <dbReference type="ARBA" id="ARBA00022737"/>
    </source>
</evidence>
<dbReference type="InterPro" id="IPR027483">
    <property type="entry name" value="PInositol-4-P-4/5-kinase_C_sf"/>
</dbReference>
<proteinExistence type="predicted"/>
<dbReference type="Gene3D" id="3.30.800.10">
    <property type="entry name" value="Phosphatidylinositol Phosphate Kinase II Beta"/>
    <property type="match status" value="1"/>
</dbReference>
<dbReference type="SMART" id="SM00330">
    <property type="entry name" value="PIPKc"/>
    <property type="match status" value="1"/>
</dbReference>
<dbReference type="InterPro" id="IPR002035">
    <property type="entry name" value="VWF_A"/>
</dbReference>
<dbReference type="InterPro" id="IPR027484">
    <property type="entry name" value="PInositol-4-P-5-kinase_N"/>
</dbReference>
<dbReference type="InterPro" id="IPR002498">
    <property type="entry name" value="PInositol-4-P-4/5-kinase_core"/>
</dbReference>
<keyword evidence="9" id="KW-1185">Reference proteome</keyword>
<evidence type="ECO:0000313" key="8">
    <source>
        <dbReference type="EMBL" id="KAK1880715.1"/>
    </source>
</evidence>
<dbReference type="InterPro" id="IPR003903">
    <property type="entry name" value="UIM_dom"/>
</dbReference>
<feature type="region of interest" description="Disordered" evidence="5">
    <location>
        <begin position="773"/>
        <end position="807"/>
    </location>
</feature>
<dbReference type="Gene3D" id="3.30.810.10">
    <property type="entry name" value="2-Layer Sandwich"/>
    <property type="match status" value="1"/>
</dbReference>
<dbReference type="PANTHER" id="PTHR23086">
    <property type="entry name" value="PHOSPHATIDYLINOSITOL-4-PHOSPHATE 5-KINASE"/>
    <property type="match status" value="1"/>
</dbReference>
<evidence type="ECO:0000313" key="9">
    <source>
        <dbReference type="Proteomes" id="UP001228049"/>
    </source>
</evidence>
<dbReference type="PROSITE" id="PS50330">
    <property type="entry name" value="UIM"/>
    <property type="match status" value="2"/>
</dbReference>
<dbReference type="CDD" id="cd01452">
    <property type="entry name" value="VWA_26S_proteasome_subunit"/>
    <property type="match status" value="1"/>
</dbReference>
<dbReference type="EMBL" id="JASDAP010000025">
    <property type="protein sequence ID" value="KAK1880715.1"/>
    <property type="molecule type" value="Genomic_DNA"/>
</dbReference>
<reference evidence="8" key="1">
    <citation type="submission" date="2023-04" db="EMBL/GenBank/DDBJ databases">
        <title>Chromosome-level genome of Chaenocephalus aceratus.</title>
        <authorList>
            <person name="Park H."/>
        </authorList>
    </citation>
    <scope>NUCLEOTIDE SEQUENCE</scope>
    <source>
        <strain evidence="8">DE</strain>
        <tissue evidence="8">Muscle</tissue>
    </source>
</reference>
<dbReference type="FunFam" id="6.10.300.40:FF:000002">
    <property type="entry name" value="Proteasome 26S subunit, non-ATPase 4a"/>
    <property type="match status" value="1"/>
</dbReference>
<dbReference type="Gene3D" id="3.40.50.410">
    <property type="entry name" value="von Willebrand factor, type A domain"/>
    <property type="match status" value="1"/>
</dbReference>
<dbReference type="Pfam" id="PF02809">
    <property type="entry name" value="UIM"/>
    <property type="match status" value="2"/>
</dbReference>
<dbReference type="SMART" id="SM00726">
    <property type="entry name" value="UIM"/>
    <property type="match status" value="2"/>
</dbReference>
<feature type="compositionally biased region" description="Polar residues" evidence="5">
    <location>
        <begin position="446"/>
        <end position="464"/>
    </location>
</feature>
<dbReference type="GO" id="GO:0005524">
    <property type="term" value="F:ATP binding"/>
    <property type="evidence" value="ECO:0007669"/>
    <property type="project" value="UniProtKB-UniRule"/>
</dbReference>
<dbReference type="PROSITE" id="PS51455">
    <property type="entry name" value="PIPK"/>
    <property type="match status" value="1"/>
</dbReference>
<feature type="domain" description="PIPK" evidence="7">
    <location>
        <begin position="30"/>
        <end position="414"/>
    </location>
</feature>
<dbReference type="InterPro" id="IPR049590">
    <property type="entry name" value="PSMD4_RAZUL-like"/>
</dbReference>
<keyword evidence="2" id="KW-0677">Repeat</keyword>
<dbReference type="GO" id="GO:0000502">
    <property type="term" value="C:proteasome complex"/>
    <property type="evidence" value="ECO:0007669"/>
    <property type="project" value="UniProtKB-ARBA"/>
</dbReference>
<keyword evidence="4" id="KW-0547">Nucleotide-binding</keyword>
<feature type="region of interest" description="Disordered" evidence="5">
    <location>
        <begin position="1"/>
        <end position="52"/>
    </location>
</feature>
<dbReference type="FunFam" id="3.40.50.410:FF:000005">
    <property type="entry name" value="26S proteasome non-ATPase regulatory subunit 4"/>
    <property type="match status" value="1"/>
</dbReference>
<name>A0AAD9F051_DISEL</name>
<accession>A0AAD9F051</accession>
<dbReference type="Pfam" id="PF01504">
    <property type="entry name" value="PIP5K"/>
    <property type="match status" value="1"/>
</dbReference>
<keyword evidence="4" id="KW-0808">Transferase</keyword>
<evidence type="ECO:0000259" key="6">
    <source>
        <dbReference type="PROSITE" id="PS50234"/>
    </source>
</evidence>
<dbReference type="GO" id="GO:0016308">
    <property type="term" value="F:1-phosphatidylinositol-4-phosphate 5-kinase activity"/>
    <property type="evidence" value="ECO:0007669"/>
    <property type="project" value="TreeGrafter"/>
</dbReference>
<dbReference type="GO" id="GO:0005886">
    <property type="term" value="C:plasma membrane"/>
    <property type="evidence" value="ECO:0007669"/>
    <property type="project" value="TreeGrafter"/>
</dbReference>
<evidence type="ECO:0000256" key="4">
    <source>
        <dbReference type="PROSITE-ProRule" id="PRU00781"/>
    </source>
</evidence>
<comment type="caution">
    <text evidence="8">The sequence shown here is derived from an EMBL/GenBank/DDBJ whole genome shotgun (WGS) entry which is preliminary data.</text>
</comment>
<keyword evidence="4" id="KW-0067">ATP-binding</keyword>
<feature type="region of interest" description="Disordered" evidence="5">
    <location>
        <begin position="885"/>
        <end position="921"/>
    </location>
</feature>
<evidence type="ECO:0000256" key="1">
    <source>
        <dbReference type="ARBA" id="ARBA00014934"/>
    </source>
</evidence>
<dbReference type="SUPFAM" id="SSF53300">
    <property type="entry name" value="vWA-like"/>
    <property type="match status" value="1"/>
</dbReference>
<feature type="domain" description="VWFA" evidence="6">
    <location>
        <begin position="554"/>
        <end position="737"/>
    </location>
</feature>
<dbReference type="GO" id="GO:0046854">
    <property type="term" value="P:phosphatidylinositol phosphate biosynthetic process"/>
    <property type="evidence" value="ECO:0007669"/>
    <property type="project" value="TreeGrafter"/>
</dbReference>
<organism evidence="8 9">
    <name type="scientific">Dissostichus eleginoides</name>
    <name type="common">Patagonian toothfish</name>
    <name type="synonym">Dissostichus amissus</name>
    <dbReference type="NCBI Taxonomy" id="100907"/>
    <lineage>
        <taxon>Eukaryota</taxon>
        <taxon>Metazoa</taxon>
        <taxon>Chordata</taxon>
        <taxon>Craniata</taxon>
        <taxon>Vertebrata</taxon>
        <taxon>Euteleostomi</taxon>
        <taxon>Actinopterygii</taxon>
        <taxon>Neopterygii</taxon>
        <taxon>Teleostei</taxon>
        <taxon>Neoteleostei</taxon>
        <taxon>Acanthomorphata</taxon>
        <taxon>Eupercaria</taxon>
        <taxon>Perciformes</taxon>
        <taxon>Notothenioidei</taxon>
        <taxon>Nototheniidae</taxon>
        <taxon>Dissostichus</taxon>
    </lineage>
</organism>
<feature type="compositionally biased region" description="Basic and acidic residues" evidence="5">
    <location>
        <begin position="911"/>
        <end position="921"/>
    </location>
</feature>
<dbReference type="Gene3D" id="6.10.300.40">
    <property type="match status" value="1"/>
</dbReference>
<dbReference type="SMART" id="SM00327">
    <property type="entry name" value="VWA"/>
    <property type="match status" value="1"/>
</dbReference>
<feature type="compositionally biased region" description="Basic and acidic residues" evidence="5">
    <location>
        <begin position="773"/>
        <end position="786"/>
    </location>
</feature>
<dbReference type="InterPro" id="IPR023610">
    <property type="entry name" value="PInositol-4/5-P-5/4-kinase"/>
</dbReference>
<keyword evidence="4" id="KW-0418">Kinase</keyword>
<dbReference type="CDD" id="cd22297">
    <property type="entry name" value="PSMD4_RAZUL"/>
    <property type="match status" value="1"/>
</dbReference>
<dbReference type="Pfam" id="PF13519">
    <property type="entry name" value="VWA_2"/>
    <property type="match status" value="1"/>
</dbReference>
<dbReference type="InterPro" id="IPR036465">
    <property type="entry name" value="vWFA_dom_sf"/>
</dbReference>
<gene>
    <name evidence="8" type="ORF">KUDE01_026239</name>
</gene>
<dbReference type="SUPFAM" id="SSF56104">
    <property type="entry name" value="SAICAR synthase-like"/>
    <property type="match status" value="1"/>
</dbReference>
<evidence type="ECO:0000256" key="3">
    <source>
        <dbReference type="ARBA" id="ARBA00044341"/>
    </source>
</evidence>
<sequence>MATAAEEPPGLPGISGISAATRKNAPPESPITTMSPAMKKTIGHRGIDTTGETTYKKTTSSALQGAIQLGITHTVGSLSQKPERDVLLQDFEVVESIFFPSEGSNLTPAHHYGDFRFKTYAPMAFRYFREMFGIRPDDYMYSLCNESLIELDDEFIIKTVQHKEAEFLQKLLPGYFMNLNQNKRTLLPKFYGLYCVQAAGKNIRIVVMNNLLPSSVRMHLKYDLKGSTYKRRASAKEREKAVPTYKDLDFMQNMQDGLLLEGDKYNAVCKTLQRDCLLLQSFKIMDYSLLVGVHNVDQACLEHVGEEAVAGAADQRRPQGQKSLYSTAIEAIQADVGRMGSQDTEDKTGGIPARNSKGERQLVYIGIIDILQSYRFVKRLEHSWKALVHDGDTVSVHRPGFYADRFHKFMCNVVFRKLSLKTSPSKKRRAVSHAPPRKLAGPGPPLSTQVSINSQHPVFQSQSSDETKEETEGDKVLQSGRPDLLPKTLPPSNADAYMSVGVDLNNTSSKGQEHSTTKRTQFEEIGSVEVISLRDIVPAARKCSVKRFIESSVYTYKLVDNSEYMRNGDFLPTRLQAQQDAVNIVCHSKTRSNPENNVGLITMANNAEVLTTLTPDSGRILSKLHAIQPKGNICFCVGIRVAHLALKHRQGKNHKMRIIAFVGSPVEDNEKELVKLAKRLKKEKVNVDIINFGEEELNTEKLTAFINTLNGKEGTGSHLVTVPPGPSLADALLSSPILAGEGGSMMGLGASDFEFGVDPSADPELALALRVSMEEQRQRQEEEARRVAAASATEAGVPTPSADESEEALLKMSVSQPESGAAVLPDFSSMTEEEQIAYAMQMSLAGGEYGEMDTGAPMDTAESAKEEDDYDVMQDPEFLQSVLENLPGVDPNNEAIRNAMGSLASQTGNKPEGKKDEEKKK</sequence>
<dbReference type="PROSITE" id="PS50234">
    <property type="entry name" value="VWFA"/>
    <property type="match status" value="1"/>
</dbReference>
<dbReference type="PANTHER" id="PTHR23086:SF54">
    <property type="entry name" value="PHOSPHATIDYLINOSITOL 4-PHOSPHATE 5-KINASE TYPE-1 ALPHA"/>
    <property type="match status" value="1"/>
</dbReference>
<evidence type="ECO:0000256" key="5">
    <source>
        <dbReference type="SAM" id="MobiDB-lite"/>
    </source>
</evidence>